<keyword evidence="4 5" id="KW-0472">Membrane</keyword>
<evidence type="ECO:0000256" key="4">
    <source>
        <dbReference type="ARBA" id="ARBA00023136"/>
    </source>
</evidence>
<dbReference type="InterPro" id="IPR009908">
    <property type="entry name" value="Methylamine_util_MauE"/>
</dbReference>
<proteinExistence type="predicted"/>
<feature type="transmembrane region" description="Helical" evidence="5">
    <location>
        <begin position="39"/>
        <end position="62"/>
    </location>
</feature>
<dbReference type="GO" id="GO:0016020">
    <property type="term" value="C:membrane"/>
    <property type="evidence" value="ECO:0007669"/>
    <property type="project" value="UniProtKB-SubCell"/>
</dbReference>
<reference evidence="7" key="2">
    <citation type="journal article" date="2015" name="ISME J.">
        <title>A new class of marine Euryarchaeota group II from the Mediterranean deep chlorophyll maximum.</title>
        <authorList>
            <person name="Martin-Cuadrado A.B."/>
            <person name="Garcia-Heredia I."/>
            <person name="Molto A.G."/>
            <person name="Lopez-Ubeda R."/>
            <person name="Kimes N."/>
            <person name="Lopez-Garcia P."/>
            <person name="Moreira D."/>
            <person name="Rodriguez-Valera F."/>
        </authorList>
    </citation>
    <scope>NUCLEOTIDE SEQUENCE</scope>
</reference>
<protein>
    <recommendedName>
        <fullName evidence="6">Methylamine utilisation protein MauE domain-containing protein</fullName>
    </recommendedName>
</protein>
<dbReference type="EMBL" id="KP211920">
    <property type="protein sequence ID" value="ANV81071.1"/>
    <property type="molecule type" value="Genomic_DNA"/>
</dbReference>
<feature type="domain" description="Methylamine utilisation protein MauE" evidence="6">
    <location>
        <begin position="4"/>
        <end position="120"/>
    </location>
</feature>
<accession>A0A1B1TFK8</accession>
<dbReference type="PANTHER" id="PTHR36974">
    <property type="entry name" value="MEMBRANE PROTEIN-RELATED"/>
    <property type="match status" value="1"/>
</dbReference>
<reference evidence="7" key="1">
    <citation type="submission" date="2014-11" db="EMBL/GenBank/DDBJ databases">
        <authorList>
            <person name="Zhu J."/>
            <person name="Qi W."/>
            <person name="Song R."/>
        </authorList>
    </citation>
    <scope>NUCLEOTIDE SEQUENCE</scope>
</reference>
<evidence type="ECO:0000256" key="1">
    <source>
        <dbReference type="ARBA" id="ARBA00004141"/>
    </source>
</evidence>
<dbReference type="PANTHER" id="PTHR36974:SF1">
    <property type="entry name" value="DOXX FAMILY MEMBRANE PROTEIN"/>
    <property type="match status" value="1"/>
</dbReference>
<dbReference type="AlphaFoldDB" id="A0A1B1TFK8"/>
<feature type="transmembrane region" description="Helical" evidence="5">
    <location>
        <begin position="106"/>
        <end position="123"/>
    </location>
</feature>
<feature type="transmembrane region" description="Helical" evidence="5">
    <location>
        <begin position="69"/>
        <end position="86"/>
    </location>
</feature>
<evidence type="ECO:0000256" key="5">
    <source>
        <dbReference type="SAM" id="Phobius"/>
    </source>
</evidence>
<name>A0A1B1TFK8_9ARCH</name>
<comment type="subcellular location">
    <subcellularLocation>
        <location evidence="1">Membrane</location>
        <topology evidence="1">Multi-pass membrane protein</topology>
    </subcellularLocation>
</comment>
<keyword evidence="3 5" id="KW-1133">Transmembrane helix</keyword>
<organism evidence="7">
    <name type="scientific">uncultured Poseidoniia archaeon</name>
    <dbReference type="NCBI Taxonomy" id="1697135"/>
    <lineage>
        <taxon>Archaea</taxon>
        <taxon>Methanobacteriati</taxon>
        <taxon>Thermoplasmatota</taxon>
        <taxon>Candidatus Poseidoniia</taxon>
        <taxon>environmental samples</taxon>
    </lineage>
</organism>
<evidence type="ECO:0000256" key="2">
    <source>
        <dbReference type="ARBA" id="ARBA00022692"/>
    </source>
</evidence>
<evidence type="ECO:0000256" key="3">
    <source>
        <dbReference type="ARBA" id="ARBA00022989"/>
    </source>
</evidence>
<keyword evidence="2 5" id="KW-0812">Transmembrane</keyword>
<dbReference type="GO" id="GO:0030416">
    <property type="term" value="P:methylamine metabolic process"/>
    <property type="evidence" value="ECO:0007669"/>
    <property type="project" value="InterPro"/>
</dbReference>
<sequence length="134" mass="15256">MKRNWILHIGSIIFGFPFVLIGIDHFVDPVWYEPIVPEILGYPTFWVYASGVFEIVLGAGLMFPRTRQISAYGVALMLLVLYWANFNMWINDIAIGGSKFGTNWHIMRAIIQVILIIICLTIAKYSSKLSQSSE</sequence>
<dbReference type="Pfam" id="PF07291">
    <property type="entry name" value="MauE"/>
    <property type="match status" value="1"/>
</dbReference>
<feature type="transmembrane region" description="Helical" evidence="5">
    <location>
        <begin position="5"/>
        <end position="27"/>
    </location>
</feature>
<evidence type="ECO:0000313" key="7">
    <source>
        <dbReference type="EMBL" id="ANV81071.1"/>
    </source>
</evidence>
<evidence type="ECO:0000259" key="6">
    <source>
        <dbReference type="Pfam" id="PF07291"/>
    </source>
</evidence>